<reference evidence="3" key="1">
    <citation type="journal article" date="2019" name="Int. J. Syst. Evol. Microbiol.">
        <title>The Global Catalogue of Microorganisms (GCM) 10K type strain sequencing project: providing services to taxonomists for standard genome sequencing and annotation.</title>
        <authorList>
            <consortium name="The Broad Institute Genomics Platform"/>
            <consortium name="The Broad Institute Genome Sequencing Center for Infectious Disease"/>
            <person name="Wu L."/>
            <person name="Ma J."/>
        </authorList>
    </citation>
    <scope>NUCLEOTIDE SEQUENCE [LARGE SCALE GENOMIC DNA]</scope>
    <source>
        <strain evidence="3">JCM 16546</strain>
    </source>
</reference>
<feature type="region of interest" description="Disordered" evidence="1">
    <location>
        <begin position="1"/>
        <end position="20"/>
    </location>
</feature>
<dbReference type="Proteomes" id="UP001410795">
    <property type="component" value="Unassembled WGS sequence"/>
</dbReference>
<keyword evidence="3" id="KW-1185">Reference proteome</keyword>
<evidence type="ECO:0000313" key="2">
    <source>
        <dbReference type="EMBL" id="GAA3653984.1"/>
    </source>
</evidence>
<dbReference type="EMBL" id="BAAAYV010000005">
    <property type="protein sequence ID" value="GAA3653984.1"/>
    <property type="molecule type" value="Genomic_DNA"/>
</dbReference>
<organism evidence="2 3">
    <name type="scientific">Microbacterium marinilacus</name>
    <dbReference type="NCBI Taxonomy" id="415209"/>
    <lineage>
        <taxon>Bacteria</taxon>
        <taxon>Bacillati</taxon>
        <taxon>Actinomycetota</taxon>
        <taxon>Actinomycetes</taxon>
        <taxon>Micrococcales</taxon>
        <taxon>Microbacteriaceae</taxon>
        <taxon>Microbacterium</taxon>
    </lineage>
</organism>
<sequence>MVDAMADSVTAVGSDPDEPIPHLFRIAEQRRALSREEETQVRRARVQGYSWEAIATALGITKQAAHKKFGRK</sequence>
<accession>A0ABP7BB51</accession>
<gene>
    <name evidence="2" type="ORF">GCM10022202_12450</name>
</gene>
<evidence type="ECO:0000313" key="3">
    <source>
        <dbReference type="Proteomes" id="UP001410795"/>
    </source>
</evidence>
<comment type="caution">
    <text evidence="2">The sequence shown here is derived from an EMBL/GenBank/DDBJ whole genome shotgun (WGS) entry which is preliminary data.</text>
</comment>
<proteinExistence type="predicted"/>
<name>A0ABP7BB51_9MICO</name>
<protein>
    <submittedName>
        <fullName evidence="2">Sigma factor-like helix-turn-helix DNA-binding protein</fullName>
    </submittedName>
</protein>
<evidence type="ECO:0000256" key="1">
    <source>
        <dbReference type="SAM" id="MobiDB-lite"/>
    </source>
</evidence>